<feature type="compositionally biased region" description="Polar residues" evidence="3">
    <location>
        <begin position="146"/>
        <end position="171"/>
    </location>
</feature>
<sequence>MNSCVLMAEIIQEPQLRYTADNLGVTEMLVQFPNSQRTEDQLATLKVVGWGNLAIEIQQNYHQGDRVILVGRLSMNTIDRPEGFKEKRAELTVQQIQSVGGSFSTDPSSSANITPSFTETSLRQPSSELSSPAAVPSYEPPRPVTTPATSNVGVIPQVTKSEPISQPTNYERPTYQAEKEEDPNQDDIPF</sequence>
<feature type="compositionally biased region" description="Acidic residues" evidence="3">
    <location>
        <begin position="179"/>
        <end position="190"/>
    </location>
</feature>
<keyword evidence="5" id="KW-1185">Reference proteome</keyword>
<organism evidence="4 5">
    <name type="scientific">Komarekiella delphini-convector SJRDD-AB1</name>
    <dbReference type="NCBI Taxonomy" id="2593771"/>
    <lineage>
        <taxon>Bacteria</taxon>
        <taxon>Bacillati</taxon>
        <taxon>Cyanobacteriota</taxon>
        <taxon>Cyanophyceae</taxon>
        <taxon>Nostocales</taxon>
        <taxon>Nostocaceae</taxon>
        <taxon>Komarekiella</taxon>
        <taxon>Komarekiella delphini-convector</taxon>
    </lineage>
</organism>
<dbReference type="PROSITE" id="PS50935">
    <property type="entry name" value="SSB"/>
    <property type="match status" value="1"/>
</dbReference>
<reference evidence="4" key="1">
    <citation type="submission" date="2019-07" db="EMBL/GenBank/DDBJ databases">
        <title>Toxilogical consequences of a new and cryptic species of cyanobacteria (Komarekiella delphini-convector) recovered from the epidermis of a bottlenose dolphin and 1500 ft. in the air.</title>
        <authorList>
            <person name="Brown A.O."/>
            <person name="Dvorak P."/>
            <person name="Villanueva C.D."/>
            <person name="Foss A.J."/>
            <person name="Garvey A.D."/>
            <person name="Gibson Q.A."/>
            <person name="Johansen J.R."/>
            <person name="Casamatta D.A."/>
        </authorList>
    </citation>
    <scope>NUCLEOTIDE SEQUENCE</scope>
    <source>
        <strain evidence="4">SJRDD-AB1</strain>
    </source>
</reference>
<feature type="region of interest" description="Disordered" evidence="3">
    <location>
        <begin position="99"/>
        <end position="190"/>
    </location>
</feature>
<dbReference type="EMBL" id="VJXY01000035">
    <property type="protein sequence ID" value="MBD6619064.1"/>
    <property type="molecule type" value="Genomic_DNA"/>
</dbReference>
<evidence type="ECO:0000256" key="2">
    <source>
        <dbReference type="PROSITE-ProRule" id="PRU00252"/>
    </source>
</evidence>
<dbReference type="InterPro" id="IPR000424">
    <property type="entry name" value="Primosome_PriB/ssb"/>
</dbReference>
<gene>
    <name evidence="4" type="ORF">FNW02_25380</name>
</gene>
<evidence type="ECO:0000256" key="3">
    <source>
        <dbReference type="SAM" id="MobiDB-lite"/>
    </source>
</evidence>
<accession>A0AA40VTC4</accession>
<evidence type="ECO:0000256" key="1">
    <source>
        <dbReference type="ARBA" id="ARBA00023125"/>
    </source>
</evidence>
<dbReference type="Pfam" id="PF00436">
    <property type="entry name" value="SSB"/>
    <property type="match status" value="1"/>
</dbReference>
<dbReference type="Gene3D" id="2.40.50.140">
    <property type="entry name" value="Nucleic acid-binding proteins"/>
    <property type="match status" value="1"/>
</dbReference>
<name>A0AA40VTC4_9NOST</name>
<dbReference type="RefSeq" id="WP_191760263.1">
    <property type="nucleotide sequence ID" value="NZ_VJXY01000035.1"/>
</dbReference>
<dbReference type="AlphaFoldDB" id="A0AA40VTC4"/>
<dbReference type="GO" id="GO:0003697">
    <property type="term" value="F:single-stranded DNA binding"/>
    <property type="evidence" value="ECO:0007669"/>
    <property type="project" value="InterPro"/>
</dbReference>
<keyword evidence="1 2" id="KW-0238">DNA-binding</keyword>
<dbReference type="CDD" id="cd04496">
    <property type="entry name" value="SSB_OBF"/>
    <property type="match status" value="1"/>
</dbReference>
<dbReference type="Proteomes" id="UP001165986">
    <property type="component" value="Unassembled WGS sequence"/>
</dbReference>
<feature type="compositionally biased region" description="Polar residues" evidence="3">
    <location>
        <begin position="99"/>
        <end position="130"/>
    </location>
</feature>
<proteinExistence type="predicted"/>
<comment type="caution">
    <text evidence="4">The sequence shown here is derived from an EMBL/GenBank/DDBJ whole genome shotgun (WGS) entry which is preliminary data.</text>
</comment>
<protein>
    <submittedName>
        <fullName evidence="4">Single-stranded DNA-binding protein</fullName>
    </submittedName>
</protein>
<evidence type="ECO:0000313" key="4">
    <source>
        <dbReference type="EMBL" id="MBD6619064.1"/>
    </source>
</evidence>
<dbReference type="SUPFAM" id="SSF50249">
    <property type="entry name" value="Nucleic acid-binding proteins"/>
    <property type="match status" value="1"/>
</dbReference>
<evidence type="ECO:0000313" key="5">
    <source>
        <dbReference type="Proteomes" id="UP001165986"/>
    </source>
</evidence>
<dbReference type="InterPro" id="IPR012340">
    <property type="entry name" value="NA-bd_OB-fold"/>
</dbReference>